<keyword evidence="7" id="KW-0418">Kinase</keyword>
<accession>A0ABW5J5V8</accession>
<dbReference type="Pfam" id="PF02518">
    <property type="entry name" value="HATPase_c"/>
    <property type="match status" value="1"/>
</dbReference>
<keyword evidence="14" id="KW-1185">Reference proteome</keyword>
<name>A0ABW5J5V8_9BACT</name>
<dbReference type="Pfam" id="PF00672">
    <property type="entry name" value="HAMP"/>
    <property type="match status" value="1"/>
</dbReference>
<evidence type="ECO:0000259" key="11">
    <source>
        <dbReference type="PROSITE" id="PS50109"/>
    </source>
</evidence>
<dbReference type="EMBL" id="JBHULC010000005">
    <property type="protein sequence ID" value="MFD2520330.1"/>
    <property type="molecule type" value="Genomic_DNA"/>
</dbReference>
<dbReference type="PROSITE" id="PS50109">
    <property type="entry name" value="HIS_KIN"/>
    <property type="match status" value="1"/>
</dbReference>
<evidence type="ECO:0000256" key="3">
    <source>
        <dbReference type="ARBA" id="ARBA00012438"/>
    </source>
</evidence>
<keyword evidence="5" id="KW-0808">Transferase</keyword>
<evidence type="ECO:0000256" key="1">
    <source>
        <dbReference type="ARBA" id="ARBA00000085"/>
    </source>
</evidence>
<proteinExistence type="predicted"/>
<keyword evidence="13" id="KW-0547">Nucleotide-binding</keyword>
<feature type="transmembrane region" description="Helical" evidence="10">
    <location>
        <begin position="149"/>
        <end position="170"/>
    </location>
</feature>
<dbReference type="InterPro" id="IPR003661">
    <property type="entry name" value="HisK_dim/P_dom"/>
</dbReference>
<evidence type="ECO:0000256" key="10">
    <source>
        <dbReference type="SAM" id="Phobius"/>
    </source>
</evidence>
<dbReference type="SUPFAM" id="SSF54277">
    <property type="entry name" value="CAD &amp; PB1 domains"/>
    <property type="match status" value="1"/>
</dbReference>
<evidence type="ECO:0000313" key="13">
    <source>
        <dbReference type="EMBL" id="MFD2520330.1"/>
    </source>
</evidence>
<dbReference type="Gene3D" id="6.10.340.10">
    <property type="match status" value="1"/>
</dbReference>
<feature type="domain" description="Histidine kinase" evidence="11">
    <location>
        <begin position="237"/>
        <end position="451"/>
    </location>
</feature>
<dbReference type="Gene3D" id="1.10.287.130">
    <property type="match status" value="1"/>
</dbReference>
<keyword evidence="13" id="KW-0067">ATP-binding</keyword>
<dbReference type="InterPro" id="IPR003660">
    <property type="entry name" value="HAMP_dom"/>
</dbReference>
<dbReference type="InterPro" id="IPR003594">
    <property type="entry name" value="HATPase_dom"/>
</dbReference>
<dbReference type="SUPFAM" id="SSF47384">
    <property type="entry name" value="Homodimeric domain of signal transducing histidine kinase"/>
    <property type="match status" value="1"/>
</dbReference>
<keyword evidence="8 10" id="KW-1133">Transmembrane helix</keyword>
<gene>
    <name evidence="13" type="ORF">ACFSR2_05520</name>
</gene>
<reference evidence="14" key="1">
    <citation type="journal article" date="2019" name="Int. J. Syst. Evol. Microbiol.">
        <title>The Global Catalogue of Microorganisms (GCM) 10K type strain sequencing project: providing services to taxonomists for standard genome sequencing and annotation.</title>
        <authorList>
            <consortium name="The Broad Institute Genomics Platform"/>
            <consortium name="The Broad Institute Genome Sequencing Center for Infectious Disease"/>
            <person name="Wu L."/>
            <person name="Ma J."/>
        </authorList>
    </citation>
    <scope>NUCLEOTIDE SEQUENCE [LARGE SCALE GENOMIC DNA]</scope>
    <source>
        <strain evidence="14">KCTC 52344</strain>
    </source>
</reference>
<keyword evidence="6 10" id="KW-0812">Transmembrane</keyword>
<dbReference type="InterPro" id="IPR004358">
    <property type="entry name" value="Sig_transdc_His_kin-like_C"/>
</dbReference>
<feature type="domain" description="HAMP" evidence="12">
    <location>
        <begin position="176"/>
        <end position="229"/>
    </location>
</feature>
<dbReference type="CDD" id="cd06225">
    <property type="entry name" value="HAMP"/>
    <property type="match status" value="1"/>
</dbReference>
<dbReference type="Gene3D" id="3.30.565.10">
    <property type="entry name" value="Histidine kinase-like ATPase, C-terminal domain"/>
    <property type="match status" value="1"/>
</dbReference>
<dbReference type="PANTHER" id="PTHR45528:SF12">
    <property type="entry name" value="SENSOR HISTIDINE KINASE ARSS"/>
    <property type="match status" value="1"/>
</dbReference>
<evidence type="ECO:0000256" key="2">
    <source>
        <dbReference type="ARBA" id="ARBA00004141"/>
    </source>
</evidence>
<organism evidence="13 14">
    <name type="scientific">Emticicia soli</name>
    <dbReference type="NCBI Taxonomy" id="2027878"/>
    <lineage>
        <taxon>Bacteria</taxon>
        <taxon>Pseudomonadati</taxon>
        <taxon>Bacteroidota</taxon>
        <taxon>Cytophagia</taxon>
        <taxon>Cytophagales</taxon>
        <taxon>Leadbetterellaceae</taxon>
        <taxon>Emticicia</taxon>
    </lineage>
</organism>
<evidence type="ECO:0000256" key="7">
    <source>
        <dbReference type="ARBA" id="ARBA00022777"/>
    </source>
</evidence>
<dbReference type="EC" id="2.7.13.3" evidence="3"/>
<comment type="catalytic activity">
    <reaction evidence="1">
        <text>ATP + protein L-histidine = ADP + protein N-phospho-L-histidine.</text>
        <dbReference type="EC" id="2.7.13.3"/>
    </reaction>
</comment>
<evidence type="ECO:0000313" key="14">
    <source>
        <dbReference type="Proteomes" id="UP001597510"/>
    </source>
</evidence>
<evidence type="ECO:0000256" key="6">
    <source>
        <dbReference type="ARBA" id="ARBA00022692"/>
    </source>
</evidence>
<comment type="subcellular location">
    <subcellularLocation>
        <location evidence="2">Membrane</location>
        <topology evidence="2">Multi-pass membrane protein</topology>
    </subcellularLocation>
</comment>
<dbReference type="CDD" id="cd00082">
    <property type="entry name" value="HisKA"/>
    <property type="match status" value="1"/>
</dbReference>
<dbReference type="SMART" id="SM00388">
    <property type="entry name" value="HisKA"/>
    <property type="match status" value="1"/>
</dbReference>
<dbReference type="InterPro" id="IPR050398">
    <property type="entry name" value="HssS/ArlS-like"/>
</dbReference>
<keyword evidence="9 10" id="KW-0472">Membrane</keyword>
<dbReference type="RefSeq" id="WP_340238934.1">
    <property type="nucleotide sequence ID" value="NZ_JBBEWC010000011.1"/>
</dbReference>
<evidence type="ECO:0000256" key="4">
    <source>
        <dbReference type="ARBA" id="ARBA00022553"/>
    </source>
</evidence>
<evidence type="ECO:0000256" key="5">
    <source>
        <dbReference type="ARBA" id="ARBA00022679"/>
    </source>
</evidence>
<feature type="transmembrane region" description="Helical" evidence="10">
    <location>
        <begin position="12"/>
        <end position="30"/>
    </location>
</feature>
<dbReference type="SMART" id="SM00304">
    <property type="entry name" value="HAMP"/>
    <property type="match status" value="1"/>
</dbReference>
<keyword evidence="4" id="KW-0597">Phosphoprotein</keyword>
<dbReference type="Pfam" id="PF00512">
    <property type="entry name" value="HisKA"/>
    <property type="match status" value="1"/>
</dbReference>
<evidence type="ECO:0000259" key="12">
    <source>
        <dbReference type="PROSITE" id="PS50885"/>
    </source>
</evidence>
<dbReference type="PROSITE" id="PS50885">
    <property type="entry name" value="HAMP"/>
    <property type="match status" value="1"/>
</dbReference>
<dbReference type="SMART" id="SM00387">
    <property type="entry name" value="HATPase_c"/>
    <property type="match status" value="1"/>
</dbReference>
<evidence type="ECO:0000256" key="9">
    <source>
        <dbReference type="ARBA" id="ARBA00023136"/>
    </source>
</evidence>
<dbReference type="SUPFAM" id="SSF158472">
    <property type="entry name" value="HAMP domain-like"/>
    <property type="match status" value="1"/>
</dbReference>
<dbReference type="InterPro" id="IPR005467">
    <property type="entry name" value="His_kinase_dom"/>
</dbReference>
<dbReference type="InterPro" id="IPR036890">
    <property type="entry name" value="HATPase_C_sf"/>
</dbReference>
<dbReference type="PANTHER" id="PTHR45528">
    <property type="entry name" value="SENSOR HISTIDINE KINASE CPXA"/>
    <property type="match status" value="1"/>
</dbReference>
<dbReference type="PRINTS" id="PR00344">
    <property type="entry name" value="BCTRLSENSOR"/>
</dbReference>
<dbReference type="Proteomes" id="UP001597510">
    <property type="component" value="Unassembled WGS sequence"/>
</dbReference>
<dbReference type="SUPFAM" id="SSF55874">
    <property type="entry name" value="ATPase domain of HSP90 chaperone/DNA topoisomerase II/histidine kinase"/>
    <property type="match status" value="1"/>
</dbReference>
<dbReference type="GO" id="GO:0005524">
    <property type="term" value="F:ATP binding"/>
    <property type="evidence" value="ECO:0007669"/>
    <property type="project" value="UniProtKB-KW"/>
</dbReference>
<sequence>MSLRKKLTYRSTLLFFGTMAFIVLGTYLLFKYFTEEAYRAKLLGIANLSASFYLEKDEVNDVTHEKTERKFKRISNELIQIYRADTKTIYINNSLHLENLNYILSQTIKDGVYAFKKDNRQLLALFYKDNQGDFVILVSGEDLQGQKQIILLIQMLVLFGVLGTVMHFFLTKILAQQTFKPFNDLIRQVNSIKGDDFDKRLEYPDEDDEINQLINEFNYLLRRIESSFMIQKNFLRNASHEIKTPLAIIIGDIEVALSKDRSTEEYKSLLQALRMSSLHLKSVLEGLITLSNLETTSNKLIQNVRIDEIIWSILDKKKIEYPDRKVIINFKTGVDIQEDLLEIKGNRDLLFVAINNIIDNALKFSDDKPVELTIDTLSDNLKISITDYGKGIEKEEIEKIFDLFYRSKKTSHIPGHGIGLYLTKQILNRHNIEIQISSTKPGGTTMHLIFP</sequence>
<protein>
    <recommendedName>
        <fullName evidence="3">histidine kinase</fullName>
        <ecNumber evidence="3">2.7.13.3</ecNumber>
    </recommendedName>
</protein>
<comment type="caution">
    <text evidence="13">The sequence shown here is derived from an EMBL/GenBank/DDBJ whole genome shotgun (WGS) entry which is preliminary data.</text>
</comment>
<dbReference type="InterPro" id="IPR036097">
    <property type="entry name" value="HisK_dim/P_sf"/>
</dbReference>
<evidence type="ECO:0000256" key="8">
    <source>
        <dbReference type="ARBA" id="ARBA00022989"/>
    </source>
</evidence>